<sequence length="479" mass="54646">MVEFFKGLTFFILPLGFGKKRLEFFESRIKKFGGSVNYNCVPGVSHVVVEDSVAESRINCLAALKCHSQIIVKESIVLVKVSWLSMCLRQKQLTEICRYEIKWLSKSDEEGQRRAEVVNEGNDNELSEKQLKFEVEECPPFLPSSDNQLPICRPNGQVIEELEKLANAYQLQKDIWRCYAYKKAINAIRLHNKQITSFQEARMLPGISDKMALKVMEIIECGKLHKVDEIVDEKTKILDLFCGIWGVGPATAESWYAQGFRCLEDLKERGKLTKRQQIGLNYYHDLQLRIPRDEVLEIYECVSREIVKIHSCLRVELVGSFRRGKETCGDVDLMIINDGSKAPGVILIELTNSLKAQSYITEDLLNIGSEGDSHHSKYFGIFKLPGESSRHRRIDFFVVPKEEYAPALVHYTGSALFNRSIKVLAAKKDMILTEHGLFRGTLRKGSEVVCRGQLVPTATEEDIFNEIGLPYRSPKQRDD</sequence>
<comment type="catalytic activity">
    <reaction evidence="10 11">
        <text>DNA(n) + a 2'-deoxyribonucleoside 5'-triphosphate = DNA(n+1) + diphosphate</text>
        <dbReference type="Rhea" id="RHEA:22508"/>
        <dbReference type="Rhea" id="RHEA-COMP:17339"/>
        <dbReference type="Rhea" id="RHEA-COMP:17340"/>
        <dbReference type="ChEBI" id="CHEBI:33019"/>
        <dbReference type="ChEBI" id="CHEBI:61560"/>
        <dbReference type="ChEBI" id="CHEBI:173112"/>
        <dbReference type="EC" id="2.7.7.7"/>
    </reaction>
</comment>
<protein>
    <recommendedName>
        <fullName evidence="11">DNA polymerase</fullName>
        <ecNumber evidence="11">2.7.7.7</ecNumber>
    </recommendedName>
</protein>
<dbReference type="Pfam" id="PF00533">
    <property type="entry name" value="BRCT"/>
    <property type="match status" value="1"/>
</dbReference>
<dbReference type="Proteomes" id="UP001359485">
    <property type="component" value="Unassembled WGS sequence"/>
</dbReference>
<keyword evidence="9" id="KW-0456">Lyase</keyword>
<dbReference type="InterPro" id="IPR002008">
    <property type="entry name" value="DNA_pol_X_beta-like"/>
</dbReference>
<dbReference type="Pfam" id="PF14792">
    <property type="entry name" value="DNA_pol_B_palm"/>
    <property type="match status" value="1"/>
</dbReference>
<comment type="function">
    <text evidence="11">DNA polymerase that functions in several pathways of DNA repair. Involved in base excision repair (BER) responsible for repair of lesions that give rise to abasic (AP) sites in DNA. Also contributes to DNA double-strand break repair by non-homologous end joining and homologous recombination. Has both template-dependent and template-independent (terminal transferase) DNA polymerase activities. Has also a 5'-deoxyribose-5-phosphate lyase (dRP lyase) activity.</text>
</comment>
<keyword evidence="5" id="KW-0235">DNA replication</keyword>
<dbReference type="Pfam" id="PF14791">
    <property type="entry name" value="DNA_pol_B_thumb"/>
    <property type="match status" value="1"/>
</dbReference>
<dbReference type="InterPro" id="IPR037160">
    <property type="entry name" value="DNA_Pol_thumb_sf"/>
</dbReference>
<evidence type="ECO:0000256" key="1">
    <source>
        <dbReference type="ARBA" id="ARBA00001936"/>
    </source>
</evidence>
<dbReference type="SUPFAM" id="SSF81585">
    <property type="entry name" value="PsbU/PolX domain-like"/>
    <property type="match status" value="1"/>
</dbReference>
<keyword evidence="2" id="KW-0237">DNA synthesis</keyword>
<evidence type="ECO:0000256" key="2">
    <source>
        <dbReference type="ARBA" id="ARBA00022634"/>
    </source>
</evidence>
<dbReference type="Pfam" id="PF14716">
    <property type="entry name" value="HHH_8"/>
    <property type="match status" value="1"/>
</dbReference>
<dbReference type="InterPro" id="IPR036420">
    <property type="entry name" value="BRCT_dom_sf"/>
</dbReference>
<comment type="similarity">
    <text evidence="11">Belongs to the DNA polymerase type-X family.</text>
</comment>
<dbReference type="PRINTS" id="PR00870">
    <property type="entry name" value="DNAPOLXBETA"/>
</dbReference>
<dbReference type="PANTHER" id="PTHR11276:SF28">
    <property type="entry name" value="DNA POLYMERASE LAMBDA"/>
    <property type="match status" value="1"/>
</dbReference>
<dbReference type="Gene3D" id="3.40.50.10190">
    <property type="entry name" value="BRCT domain"/>
    <property type="match status" value="1"/>
</dbReference>
<dbReference type="PRINTS" id="PR00869">
    <property type="entry name" value="DNAPOLX"/>
</dbReference>
<reference evidence="13 14" key="1">
    <citation type="submission" date="2023-09" db="EMBL/GenBank/DDBJ databases">
        <title>Genomes of two closely related lineages of the louse Polyplax serrata with different host specificities.</title>
        <authorList>
            <person name="Martinu J."/>
            <person name="Tarabai H."/>
            <person name="Stefka J."/>
            <person name="Hypsa V."/>
        </authorList>
    </citation>
    <scope>NUCLEOTIDE SEQUENCE [LARGE SCALE GENOMIC DNA]</scope>
    <source>
        <strain evidence="13">98ZLc_SE</strain>
    </source>
</reference>
<dbReference type="InterPro" id="IPR018944">
    <property type="entry name" value="DNA_pol_lambd_fingers_domain"/>
</dbReference>
<dbReference type="SMART" id="SM00292">
    <property type="entry name" value="BRCT"/>
    <property type="match status" value="1"/>
</dbReference>
<keyword evidence="3 11" id="KW-0808">Transferase</keyword>
<evidence type="ECO:0000259" key="12">
    <source>
        <dbReference type="PROSITE" id="PS50172"/>
    </source>
</evidence>
<dbReference type="Gene3D" id="3.30.210.10">
    <property type="entry name" value="DNA polymerase, thumb domain"/>
    <property type="match status" value="1"/>
</dbReference>
<evidence type="ECO:0000256" key="6">
    <source>
        <dbReference type="ARBA" id="ARBA00022763"/>
    </source>
</evidence>
<dbReference type="InterPro" id="IPR027421">
    <property type="entry name" value="DNA_pol_lamdba_lyase_dom_sf"/>
</dbReference>
<dbReference type="SUPFAM" id="SSF52113">
    <property type="entry name" value="BRCT domain"/>
    <property type="match status" value="1"/>
</dbReference>
<evidence type="ECO:0000256" key="10">
    <source>
        <dbReference type="ARBA" id="ARBA00049244"/>
    </source>
</evidence>
<keyword evidence="14" id="KW-1185">Reference proteome</keyword>
<dbReference type="Gene3D" id="1.10.150.110">
    <property type="entry name" value="DNA polymerase beta, N-terminal domain-like"/>
    <property type="match status" value="1"/>
</dbReference>
<keyword evidence="11" id="KW-0539">Nucleus</keyword>
<dbReference type="InterPro" id="IPR029398">
    <property type="entry name" value="PolB_thumb"/>
</dbReference>
<dbReference type="InterPro" id="IPR022312">
    <property type="entry name" value="DNA_pol_X"/>
</dbReference>
<feature type="domain" description="BRCT" evidence="12">
    <location>
        <begin position="1"/>
        <end position="101"/>
    </location>
</feature>
<comment type="subcellular location">
    <subcellularLocation>
        <location evidence="11">Nucleus</location>
    </subcellularLocation>
</comment>
<comment type="caution">
    <text evidence="13">The sequence shown here is derived from an EMBL/GenBank/DDBJ whole genome shotgun (WGS) entry which is preliminary data.</text>
</comment>
<dbReference type="InterPro" id="IPR043519">
    <property type="entry name" value="NT_sf"/>
</dbReference>
<dbReference type="Gene3D" id="1.10.150.20">
    <property type="entry name" value="5' to 3' exonuclease, C-terminal subdomain"/>
    <property type="match status" value="1"/>
</dbReference>
<evidence type="ECO:0000256" key="3">
    <source>
        <dbReference type="ARBA" id="ARBA00022679"/>
    </source>
</evidence>
<dbReference type="Gene3D" id="3.30.460.10">
    <property type="entry name" value="Beta Polymerase, domain 2"/>
    <property type="match status" value="1"/>
</dbReference>
<comment type="cofactor">
    <cofactor evidence="1">
        <name>Mn(2+)</name>
        <dbReference type="ChEBI" id="CHEBI:29035"/>
    </cofactor>
</comment>
<keyword evidence="4 11" id="KW-0548">Nucleotidyltransferase</keyword>
<dbReference type="EMBL" id="JAWJWF010000003">
    <property type="protein sequence ID" value="KAK6635498.1"/>
    <property type="molecule type" value="Genomic_DNA"/>
</dbReference>
<proteinExistence type="inferred from homology"/>
<accession>A0ABR1B654</accession>
<dbReference type="InterPro" id="IPR010996">
    <property type="entry name" value="HHH_MUS81"/>
</dbReference>
<evidence type="ECO:0000256" key="8">
    <source>
        <dbReference type="ARBA" id="ARBA00023204"/>
    </source>
</evidence>
<dbReference type="SUPFAM" id="SSF81301">
    <property type="entry name" value="Nucleotidyltransferase"/>
    <property type="match status" value="1"/>
</dbReference>
<dbReference type="EC" id="2.7.7.7" evidence="11"/>
<evidence type="ECO:0000256" key="11">
    <source>
        <dbReference type="RuleBase" id="RU366014"/>
    </source>
</evidence>
<keyword evidence="6 11" id="KW-0227">DNA damage</keyword>
<dbReference type="InterPro" id="IPR028207">
    <property type="entry name" value="DNA_pol_B_palm_palm"/>
</dbReference>
<evidence type="ECO:0000256" key="7">
    <source>
        <dbReference type="ARBA" id="ARBA00022932"/>
    </source>
</evidence>
<dbReference type="CDD" id="cd00141">
    <property type="entry name" value="NT_POLXc"/>
    <property type="match status" value="1"/>
</dbReference>
<dbReference type="PANTHER" id="PTHR11276">
    <property type="entry name" value="DNA POLYMERASE TYPE-X FAMILY MEMBER"/>
    <property type="match status" value="1"/>
</dbReference>
<dbReference type="SUPFAM" id="SSF47802">
    <property type="entry name" value="DNA polymerase beta, N-terminal domain-like"/>
    <property type="match status" value="1"/>
</dbReference>
<gene>
    <name evidence="13" type="ORF">RUM44_000750</name>
</gene>
<evidence type="ECO:0000256" key="4">
    <source>
        <dbReference type="ARBA" id="ARBA00022695"/>
    </source>
</evidence>
<evidence type="ECO:0000313" key="14">
    <source>
        <dbReference type="Proteomes" id="UP001359485"/>
    </source>
</evidence>
<dbReference type="Pfam" id="PF10391">
    <property type="entry name" value="DNA_pol_lambd_f"/>
    <property type="match status" value="1"/>
</dbReference>
<keyword evidence="8 11" id="KW-0234">DNA repair</keyword>
<dbReference type="InterPro" id="IPR002054">
    <property type="entry name" value="DNA-dir_DNA_pol_X"/>
</dbReference>
<dbReference type="PROSITE" id="PS50172">
    <property type="entry name" value="BRCT"/>
    <property type="match status" value="1"/>
</dbReference>
<evidence type="ECO:0000256" key="5">
    <source>
        <dbReference type="ARBA" id="ARBA00022705"/>
    </source>
</evidence>
<keyword evidence="7 11" id="KW-0239">DNA-directed DNA polymerase</keyword>
<dbReference type="SMART" id="SM00483">
    <property type="entry name" value="POLXc"/>
    <property type="match status" value="1"/>
</dbReference>
<evidence type="ECO:0000313" key="13">
    <source>
        <dbReference type="EMBL" id="KAK6635498.1"/>
    </source>
</evidence>
<dbReference type="InterPro" id="IPR001357">
    <property type="entry name" value="BRCT_dom"/>
</dbReference>
<name>A0ABR1B654_POLSC</name>
<evidence type="ECO:0000256" key="9">
    <source>
        <dbReference type="ARBA" id="ARBA00023239"/>
    </source>
</evidence>
<organism evidence="13 14">
    <name type="scientific">Polyplax serrata</name>
    <name type="common">Common mouse louse</name>
    <dbReference type="NCBI Taxonomy" id="468196"/>
    <lineage>
        <taxon>Eukaryota</taxon>
        <taxon>Metazoa</taxon>
        <taxon>Ecdysozoa</taxon>
        <taxon>Arthropoda</taxon>
        <taxon>Hexapoda</taxon>
        <taxon>Insecta</taxon>
        <taxon>Pterygota</taxon>
        <taxon>Neoptera</taxon>
        <taxon>Paraneoptera</taxon>
        <taxon>Psocodea</taxon>
        <taxon>Troctomorpha</taxon>
        <taxon>Phthiraptera</taxon>
        <taxon>Anoplura</taxon>
        <taxon>Polyplacidae</taxon>
        <taxon>Polyplax</taxon>
    </lineage>
</organism>